<feature type="region of interest" description="Disordered" evidence="1">
    <location>
        <begin position="54"/>
        <end position="82"/>
    </location>
</feature>
<dbReference type="AlphaFoldDB" id="A0AAW2YK38"/>
<evidence type="ECO:0000256" key="1">
    <source>
        <dbReference type="SAM" id="MobiDB-lite"/>
    </source>
</evidence>
<keyword evidence="3" id="KW-1185">Reference proteome</keyword>
<evidence type="ECO:0000313" key="3">
    <source>
        <dbReference type="Proteomes" id="UP001431209"/>
    </source>
</evidence>
<comment type="caution">
    <text evidence="2">The sequence shown here is derived from an EMBL/GenBank/DDBJ whole genome shotgun (WGS) entry which is preliminary data.</text>
</comment>
<organism evidence="2 3">
    <name type="scientific">Acrasis kona</name>
    <dbReference type="NCBI Taxonomy" id="1008807"/>
    <lineage>
        <taxon>Eukaryota</taxon>
        <taxon>Discoba</taxon>
        <taxon>Heterolobosea</taxon>
        <taxon>Tetramitia</taxon>
        <taxon>Eutetramitia</taxon>
        <taxon>Acrasidae</taxon>
        <taxon>Acrasis</taxon>
    </lineage>
</organism>
<dbReference type="Proteomes" id="UP001431209">
    <property type="component" value="Unassembled WGS sequence"/>
</dbReference>
<name>A0AAW2YK38_9EUKA</name>
<evidence type="ECO:0000313" key="2">
    <source>
        <dbReference type="EMBL" id="KAL0477469.1"/>
    </source>
</evidence>
<protein>
    <submittedName>
        <fullName evidence="2">Uncharacterized protein</fullName>
    </submittedName>
</protein>
<reference evidence="2 3" key="1">
    <citation type="submission" date="2024-03" db="EMBL/GenBank/DDBJ databases">
        <title>The Acrasis kona genome and developmental transcriptomes reveal deep origins of eukaryotic multicellular pathways.</title>
        <authorList>
            <person name="Sheikh S."/>
            <person name="Fu C.-J."/>
            <person name="Brown M.W."/>
            <person name="Baldauf S.L."/>
        </authorList>
    </citation>
    <scope>NUCLEOTIDE SEQUENCE [LARGE SCALE GENOMIC DNA]</scope>
    <source>
        <strain evidence="2 3">ATCC MYA-3509</strain>
    </source>
</reference>
<proteinExistence type="predicted"/>
<accession>A0AAW2YK38</accession>
<dbReference type="EMBL" id="JAOPGA020000179">
    <property type="protein sequence ID" value="KAL0477469.1"/>
    <property type="molecule type" value="Genomic_DNA"/>
</dbReference>
<feature type="compositionally biased region" description="Basic and acidic residues" evidence="1">
    <location>
        <begin position="69"/>
        <end position="82"/>
    </location>
</feature>
<gene>
    <name evidence="2" type="ORF">AKO1_008145</name>
</gene>
<sequence length="101" mass="11959">MTTYNANDSVDMASFDFSVFNSSPITTSRDSQSMHAVPVEEPLLKMNSEMLQKKQEIEVQPSRTHKRTMSKEDRHENKKHEEKFRRHFSFQCRKSFQSLVF</sequence>